<evidence type="ECO:0008006" key="3">
    <source>
        <dbReference type="Google" id="ProtNLM"/>
    </source>
</evidence>
<dbReference type="OrthoDB" id="539846at2759"/>
<reference evidence="1 2" key="1">
    <citation type="journal article" date="2013" name="BMC Genomics">
        <title>Reconstruction of the lipid metabolism for the microalga Monoraphidium neglectum from its genome sequence reveals characteristics suitable for biofuel production.</title>
        <authorList>
            <person name="Bogen C."/>
            <person name="Al-Dilaimi A."/>
            <person name="Albersmeier A."/>
            <person name="Wichmann J."/>
            <person name="Grundmann M."/>
            <person name="Rupp O."/>
            <person name="Lauersen K.J."/>
            <person name="Blifernez-Klassen O."/>
            <person name="Kalinowski J."/>
            <person name="Goesmann A."/>
            <person name="Mussgnug J.H."/>
            <person name="Kruse O."/>
        </authorList>
    </citation>
    <scope>NUCLEOTIDE SEQUENCE [LARGE SCALE GENOMIC DNA]</scope>
    <source>
        <strain evidence="1 2">SAG 48.87</strain>
    </source>
</reference>
<dbReference type="AlphaFoldDB" id="A0A0D2L943"/>
<accession>A0A0D2L943</accession>
<dbReference type="Proteomes" id="UP000054498">
    <property type="component" value="Unassembled WGS sequence"/>
</dbReference>
<dbReference type="EMBL" id="KK100863">
    <property type="protein sequence ID" value="KIZ03374.1"/>
    <property type="molecule type" value="Genomic_DNA"/>
</dbReference>
<dbReference type="PANTHER" id="PTHR42869">
    <property type="entry name" value="SLL0572 PROTEIN"/>
    <property type="match status" value="1"/>
</dbReference>
<dbReference type="STRING" id="145388.A0A0D2L943"/>
<name>A0A0D2L943_9CHLO</name>
<protein>
    <recommendedName>
        <fullName evidence="3">CobW/HypB/UreG nucleotide-binding domain-containing protein</fullName>
    </recommendedName>
</protein>
<gene>
    <name evidence="1" type="ORF">MNEG_4589</name>
</gene>
<organism evidence="1 2">
    <name type="scientific">Monoraphidium neglectum</name>
    <dbReference type="NCBI Taxonomy" id="145388"/>
    <lineage>
        <taxon>Eukaryota</taxon>
        <taxon>Viridiplantae</taxon>
        <taxon>Chlorophyta</taxon>
        <taxon>core chlorophytes</taxon>
        <taxon>Chlorophyceae</taxon>
        <taxon>CS clade</taxon>
        <taxon>Sphaeropleales</taxon>
        <taxon>Selenastraceae</taxon>
        <taxon>Monoraphidium</taxon>
    </lineage>
</organism>
<evidence type="ECO:0000313" key="2">
    <source>
        <dbReference type="Proteomes" id="UP000054498"/>
    </source>
</evidence>
<dbReference type="InterPro" id="IPR053199">
    <property type="entry name" value="cDPG_synthetase-like"/>
</dbReference>
<dbReference type="RefSeq" id="XP_013902393.1">
    <property type="nucleotide sequence ID" value="XM_014046939.1"/>
</dbReference>
<dbReference type="GeneID" id="25737466"/>
<proteinExistence type="predicted"/>
<dbReference type="KEGG" id="mng:MNEG_4589"/>
<keyword evidence="2" id="KW-1185">Reference proteome</keyword>
<sequence length="192" mass="20481">MVVDVARGAGQRTVVVRHPMPYGILQEQAGLFSVEDLAVHHTTIEEREEYEQHINNGAVVFAGVDYAAILSAAEAEADIVLWDGGNNDLPFFKPDLWIVVADPFRPTAQASYYPGDVNFTRAAIIVVNKANTAPQEGVEAVLASAKRLNPNALVFCTSSEVVAADPSAIASKRVVVVEDGPTLTHGGMPTGK</sequence>
<evidence type="ECO:0000313" key="1">
    <source>
        <dbReference type="EMBL" id="KIZ03374.1"/>
    </source>
</evidence>
<dbReference type="PANTHER" id="PTHR42869:SF1">
    <property type="entry name" value="SLL0572 PROTEIN"/>
    <property type="match status" value="1"/>
</dbReference>